<dbReference type="Proteomes" id="UP000225706">
    <property type="component" value="Unassembled WGS sequence"/>
</dbReference>
<dbReference type="PROSITE" id="PS50088">
    <property type="entry name" value="ANK_REPEAT"/>
    <property type="match status" value="11"/>
</dbReference>
<feature type="repeat" description="ANK" evidence="2">
    <location>
        <begin position="1412"/>
        <end position="1444"/>
    </location>
</feature>
<feature type="repeat" description="ANK" evidence="2">
    <location>
        <begin position="1540"/>
        <end position="1572"/>
    </location>
</feature>
<feature type="repeat" description="ANK" evidence="2">
    <location>
        <begin position="1175"/>
        <end position="1208"/>
    </location>
</feature>
<keyword evidence="3" id="KW-0175">Coiled coil</keyword>
<dbReference type="SMART" id="SM00248">
    <property type="entry name" value="ANK"/>
    <property type="match status" value="15"/>
</dbReference>
<gene>
    <name evidence="6" type="primary">ANKRD50</name>
    <name evidence="6" type="ORF">AWC38_SpisGene21573</name>
</gene>
<feature type="repeat" description="ANK" evidence="2">
    <location>
        <begin position="916"/>
        <end position="941"/>
    </location>
</feature>
<organism evidence="6 7">
    <name type="scientific">Stylophora pistillata</name>
    <name type="common">Smooth cauliflower coral</name>
    <dbReference type="NCBI Taxonomy" id="50429"/>
    <lineage>
        <taxon>Eukaryota</taxon>
        <taxon>Metazoa</taxon>
        <taxon>Cnidaria</taxon>
        <taxon>Anthozoa</taxon>
        <taxon>Hexacorallia</taxon>
        <taxon>Scleractinia</taxon>
        <taxon>Astrocoeniina</taxon>
        <taxon>Pocilloporidae</taxon>
        <taxon>Stylophora</taxon>
    </lineage>
</organism>
<feature type="repeat" description="ANK" evidence="2">
    <location>
        <begin position="1077"/>
        <end position="1099"/>
    </location>
</feature>
<evidence type="ECO:0000313" key="6">
    <source>
        <dbReference type="EMBL" id="PFX14282.1"/>
    </source>
</evidence>
<feature type="repeat" description="ANK" evidence="2">
    <location>
        <begin position="821"/>
        <end position="853"/>
    </location>
</feature>
<dbReference type="Gene3D" id="3.40.50.300">
    <property type="entry name" value="P-loop containing nucleotide triphosphate hydrolases"/>
    <property type="match status" value="1"/>
</dbReference>
<dbReference type="Pfam" id="PF12796">
    <property type="entry name" value="Ank_2"/>
    <property type="match status" value="4"/>
</dbReference>
<dbReference type="SUPFAM" id="SSF140860">
    <property type="entry name" value="Pseudo ankyrin repeat-like"/>
    <property type="match status" value="1"/>
</dbReference>
<evidence type="ECO:0000256" key="2">
    <source>
        <dbReference type="PROSITE-ProRule" id="PRU00023"/>
    </source>
</evidence>
<dbReference type="InterPro" id="IPR027897">
    <property type="entry name" value="DUF4559"/>
</dbReference>
<evidence type="ECO:0000313" key="7">
    <source>
        <dbReference type="Proteomes" id="UP000225706"/>
    </source>
</evidence>
<proteinExistence type="predicted"/>
<dbReference type="PANTHER" id="PTHR24133">
    <property type="entry name" value="ANKYRIN DOMAIN-CONTAINING"/>
    <property type="match status" value="1"/>
</dbReference>
<feature type="domain" description="TANC1/2-like winged helix" evidence="5">
    <location>
        <begin position="637"/>
        <end position="763"/>
    </location>
</feature>
<evidence type="ECO:0000256" key="3">
    <source>
        <dbReference type="SAM" id="Coils"/>
    </source>
</evidence>
<keyword evidence="7" id="KW-1185">Reference proteome</keyword>
<dbReference type="InterPro" id="IPR056884">
    <property type="entry name" value="NPHP3-like_N"/>
</dbReference>
<dbReference type="InterPro" id="IPR027417">
    <property type="entry name" value="P-loop_NTPase"/>
</dbReference>
<protein>
    <submittedName>
        <fullName evidence="6">Ankyrin repeat domain-containing protein 50</fullName>
    </submittedName>
</protein>
<dbReference type="PRINTS" id="PR01415">
    <property type="entry name" value="ANKYRIN"/>
</dbReference>
<feature type="coiled-coil region" evidence="3">
    <location>
        <begin position="231"/>
        <end position="265"/>
    </location>
</feature>
<feature type="domain" description="Nephrocystin 3-like N-terminal" evidence="4">
    <location>
        <begin position="362"/>
        <end position="527"/>
    </location>
</feature>
<evidence type="ECO:0000256" key="1">
    <source>
        <dbReference type="ARBA" id="ARBA00022737"/>
    </source>
</evidence>
<dbReference type="Pfam" id="PF25521">
    <property type="entry name" value="WHD_TANC1"/>
    <property type="match status" value="1"/>
</dbReference>
<dbReference type="Pfam" id="PF00023">
    <property type="entry name" value="Ank"/>
    <property type="match status" value="1"/>
</dbReference>
<feature type="repeat" description="ANK" evidence="2">
    <location>
        <begin position="883"/>
        <end position="915"/>
    </location>
</feature>
<feature type="repeat" description="ANK" evidence="2">
    <location>
        <begin position="943"/>
        <end position="968"/>
    </location>
</feature>
<comment type="caution">
    <text evidence="6">The sequence shown here is derived from an EMBL/GenBank/DDBJ whole genome shotgun (WGS) entry which is preliminary data.</text>
</comment>
<dbReference type="InterPro" id="IPR036770">
    <property type="entry name" value="Ankyrin_rpt-contain_sf"/>
</dbReference>
<dbReference type="SUPFAM" id="SSF48403">
    <property type="entry name" value="Ankyrin repeat"/>
    <property type="match status" value="4"/>
</dbReference>
<sequence length="2205" mass="249193">MASSSSSRSGTAEQLARPDYRNWLALGHALTTVFCRGIRPFVGREMESFYRNLKLTVKGPCMCVYSPRRRPNEYHDMSTCPWANIIEACHHRKRPNWKQSDSKNWMDPVLGPWEIAKLFLPDLGGRADIKSADDMDITGILNLMYWCNHFTVPHSLINDVRETRNDKWVHVPKLELSDADKKTAFDTIENLLKDPQLAADTDVQKCLKEITDLKHVFDLHSFEAQVLADFKEVLTRQSKKRQREVNQLKQQVSVLEKRLKVIEKSKGFLSPLRVILKGIENIHDRLVGSVKAIRKGLIVWLLIAILCSLCHVLDDDTFVREGCPTEDLRVPFDTKEFDWLDYLSAAKETFTGRSWLYSELEDVFSYSNDSTGVLIIGDPGTGKSALFAQLVCSQTSSRTINSLVLGYHLCKHSDKNTQIAGKFVRNLAEMIARRLPEYGYTVANSTQIQRSLNTDCVDIHDPVGCFEQSILTPLRRLKNEPREKWFLAVDALDECLSHSDTNDSIIYLLKQKLPRFPTWLKLIMTSRNESSILFNFRSVKRIIIEPEDTRNLDDIERFLEARFYQDGPMIRKLKMWFGDDSIENTERLISALLSKSQGNFLFVKEMVRHWESSKQAQSDPYALPRSLGELYQSFFERLYNQEKFKPFKRILEILVSTFEPLTEKQIFHVLNITMKEAHLTDFENRFTELRHFLRYGKNGTLTLYHFSLIEWLTGESNRNGPFYISKKRGHELFCDYYFNLIRKGDNLTLSTHIPNLVQHIAIAGWNERYLGEFLSFPSQVVNSSDPSSKRTLLHLVATINNSDVLKLVLRHFQSIDSIDDRGITPAFLAAKHGLVENLALLVGGGANVNRKTNSLASFLKDIHNSNIVDFNRFLILKSKYEFWGSTMLHVSAHKGHLCVVKFLLNNSAAISAANEVHMTALQLAAENGHLEVVKVLTEAGAVADQTALHHAAKNNRLEVVKYLLQIGVKDECMRCDGSFYWLNSKHRFHRKLSHFKDDTITKKRGCPEDRTLEGTYFGLKTVLLLPSNSDEMGELYDDRHLIFCETALHAAVSSGHNSIVTELLSSDARALGCHDYSGRTPLHAAVRENNHDILEVLLKAHETVLNITCSFWQDVQEKRGQNDSRMLDDIELFEYHKDVCHCGYTPLHLAARYGHTKIGMRLIDSGAHVNARDCQGATPLHVAACHNHVQFAHHLLAAARADLNSRTLNGSKPIHSAAACSAIDVINLLRYLRANLSATDDNGLTALHHTILTIHSKDLDKFVFSNMTSSDNPRILIESHYRYAEIYQDSGGNINNNKGYEWLNSLFYLILVGSDINATDTQGRTALHIAAENGLFDAVSVLLQKKANPNIRDKFGKTPLEAALDNATSGLPSILLESSFDNLVTVSRPFTAHDYVVYLLLASGSTFNSCQPSGNLLHRAIMKGQGNIARLLLLKGASPTCQDSLGRTPTVAYLNNGRNWMDVIFRDVLKNAVSIKCGEPFNFSVFHLLCYRSLSKSYSDFLQRLCSDHNRSSFKSPITLAIEGYFSKYKQSIDSCLDAEGFTPLHRAAQGANIVAVRNLIKQGANVSLLSPHGHDALTLAVLHVGSNLWRFFNDNESLETIGEVSDVALELLHHKMNTSDFKIVCDRNKAELTLYHLAASRGLVHLIKEVFRNKNLHQLDVDCPNRDGITPMYLAKILSNKVSDDVYNPWEEVVQFIKSQGGRMQYPKRSAEYMVIYNRMYGWIPKEIDMSIRPDIRGFVVGLLSTYRYWQNKSVRCDLPEINEKNMAIGSPISTLRIASELLRQLKLLSYEGFYSRLVSFALEDLKVCRKKYKGPSLWSTFNRHKKSLRLFNQWNLDIRLERGLFFLMRMWHEEVFRHYSCIKIVFDSLLRPCVEFRPGRISSYKAVGCYKNSSNDSLPDVGSRAIETLEGKDSILDDVHNFRANPIGNFAVAIMRKGYSNFAVQNGGWCTASATTLETFDKYGESVDCEANGSGGPAAYNIYLLKAYIAVGGYMKKQDHAIDTLEEKDSILNEPYNSRENPIAKCAVAARRKGYSMCAVQDGGLCATGVTALQTSWFDKCGKSTYREVDGAGGPSAINAYLVEEYEVVGCYRDRPELILTLDRQDRAIETLEGKDSILDGAYNSRANPIAKCAVAAMRKGYSMFAVQNGDIKRPLKDLLKLDKSIGPRLFMKRAGRPLAGREKVSAGIVPIDLAIKIGKGSC</sequence>
<keyword evidence="2" id="KW-0040">ANK repeat</keyword>
<dbReference type="PANTHER" id="PTHR24133:SF40">
    <property type="entry name" value="ANKYRIN REPEAT DOMAIN 44"/>
    <property type="match status" value="1"/>
</dbReference>
<accession>A0A2B4RDF7</accession>
<dbReference type="Pfam" id="PF24883">
    <property type="entry name" value="NPHP3_N"/>
    <property type="match status" value="1"/>
</dbReference>
<feature type="repeat" description="ANK" evidence="2">
    <location>
        <begin position="1209"/>
        <end position="1241"/>
    </location>
</feature>
<feature type="repeat" description="ANK" evidence="2">
    <location>
        <begin position="1142"/>
        <end position="1174"/>
    </location>
</feature>
<dbReference type="OrthoDB" id="5989012at2759"/>
<dbReference type="InterPro" id="IPR002110">
    <property type="entry name" value="Ankyrin_rpt"/>
</dbReference>
<dbReference type="SUPFAM" id="SSF52540">
    <property type="entry name" value="P-loop containing nucleoside triphosphate hydrolases"/>
    <property type="match status" value="1"/>
</dbReference>
<keyword evidence="1" id="KW-0677">Repeat</keyword>
<dbReference type="Gene3D" id="1.25.40.20">
    <property type="entry name" value="Ankyrin repeat-containing domain"/>
    <property type="match status" value="7"/>
</dbReference>
<reference evidence="7" key="1">
    <citation type="journal article" date="2017" name="bioRxiv">
        <title>Comparative analysis of the genomes of Stylophora pistillata and Acropora digitifera provides evidence for extensive differences between species of corals.</title>
        <authorList>
            <person name="Voolstra C.R."/>
            <person name="Li Y."/>
            <person name="Liew Y.J."/>
            <person name="Baumgarten S."/>
            <person name="Zoccola D."/>
            <person name="Flot J.-F."/>
            <person name="Tambutte S."/>
            <person name="Allemand D."/>
            <person name="Aranda M."/>
        </authorList>
    </citation>
    <scope>NUCLEOTIDE SEQUENCE [LARGE SCALE GENOMIC DNA]</scope>
</reference>
<feature type="repeat" description="ANK" evidence="2">
    <location>
        <begin position="1322"/>
        <end position="1354"/>
    </location>
</feature>
<dbReference type="EMBL" id="LSMT01000806">
    <property type="protein sequence ID" value="PFX14282.1"/>
    <property type="molecule type" value="Genomic_DNA"/>
</dbReference>
<name>A0A2B4RDF7_STYPI</name>
<dbReference type="InterPro" id="IPR052391">
    <property type="entry name" value="E3_Ligase-Neurotoxin"/>
</dbReference>
<dbReference type="InterPro" id="IPR058056">
    <property type="entry name" value="WH_TANC1/2"/>
</dbReference>
<evidence type="ECO:0000259" key="5">
    <source>
        <dbReference type="Pfam" id="PF25521"/>
    </source>
</evidence>
<dbReference type="PROSITE" id="PS50297">
    <property type="entry name" value="ANK_REP_REGION"/>
    <property type="match status" value="9"/>
</dbReference>
<dbReference type="Pfam" id="PF15112">
    <property type="entry name" value="DUF4559"/>
    <property type="match status" value="1"/>
</dbReference>
<evidence type="ECO:0000259" key="4">
    <source>
        <dbReference type="Pfam" id="PF24883"/>
    </source>
</evidence>